<organism evidence="7">
    <name type="scientific">Caligus rogercresseyi</name>
    <name type="common">Sea louse</name>
    <dbReference type="NCBI Taxonomy" id="217165"/>
    <lineage>
        <taxon>Eukaryota</taxon>
        <taxon>Metazoa</taxon>
        <taxon>Ecdysozoa</taxon>
        <taxon>Arthropoda</taxon>
        <taxon>Crustacea</taxon>
        <taxon>Multicrustacea</taxon>
        <taxon>Hexanauplia</taxon>
        <taxon>Copepoda</taxon>
        <taxon>Siphonostomatoida</taxon>
        <taxon>Caligidae</taxon>
        <taxon>Caligus</taxon>
    </lineage>
</organism>
<evidence type="ECO:0000256" key="4">
    <source>
        <dbReference type="ARBA" id="ARBA00022723"/>
    </source>
</evidence>
<keyword evidence="7" id="KW-0436">Ligase</keyword>
<dbReference type="Pfam" id="PF07973">
    <property type="entry name" value="tRNA_SAD"/>
    <property type="match status" value="1"/>
</dbReference>
<dbReference type="Gene3D" id="3.30.980.10">
    <property type="entry name" value="Threonyl-trna Synthetase, Chain A, domain 2"/>
    <property type="match status" value="1"/>
</dbReference>
<sequence length="414" mass="46136">MFACQKDSYLKELKTNVTSIKRTNEYLEVELQDTILFPEGGGQNHDTGRIDAYRVAKVLRDGGKAVHYVDLEASLELDQPVCLLLDWNRRFDNMQQHTGQHLLSALLQSKLGLKTNSWWMAENSESEGPGISYIELLQEGGKNKGSFGLTDAESIEKDANQMIRDGRPVTVSAHRVGDSELERAYSRGLPEDLPHDALIRIVDIIGDRNMCCGTHVSNLSHLQMIKITQVQKTKKANEYLLYFVVGERVIRLLSSCLDRETKLTGLLKNRPLDHCSLVEKALSTSKNAKKINSNLLKELAVLEAHKILRSTPIPKFICNHRKDGNSEFVGTFIKELTGKEEFKVFIFLIVGSGEGGSSYQMTLSGDSEDIKVLGPKILKLLDGKGGGSGGRFNAKVSSLKEYNNAVLTVEEHFK</sequence>
<keyword evidence="5" id="KW-0862">Zinc</keyword>
<dbReference type="Gene3D" id="2.40.30.130">
    <property type="match status" value="1"/>
</dbReference>
<dbReference type="InterPro" id="IPR051335">
    <property type="entry name" value="Alanyl-tRNA_Editing_Enzymes"/>
</dbReference>
<dbReference type="AlphaFoldDB" id="C1BQC6"/>
<dbReference type="GO" id="GO:0003676">
    <property type="term" value="F:nucleic acid binding"/>
    <property type="evidence" value="ECO:0007669"/>
    <property type="project" value="InterPro"/>
</dbReference>
<evidence type="ECO:0000256" key="3">
    <source>
        <dbReference type="ARBA" id="ARBA00008429"/>
    </source>
</evidence>
<dbReference type="PANTHER" id="PTHR43462">
    <property type="entry name" value="ALANYL-TRNA EDITING PROTEIN"/>
    <property type="match status" value="1"/>
</dbReference>
<comment type="similarity">
    <text evidence="3">Belongs to the class-II aminoacyl-tRNA synthetase family. Alax-L subfamily.</text>
</comment>
<dbReference type="InterPro" id="IPR018165">
    <property type="entry name" value="Ala-tRNA-synth_IIc_core"/>
</dbReference>
<dbReference type="GO" id="GO:0006419">
    <property type="term" value="P:alanyl-tRNA aminoacylation"/>
    <property type="evidence" value="ECO:0007669"/>
    <property type="project" value="InterPro"/>
</dbReference>
<dbReference type="GO" id="GO:0005524">
    <property type="term" value="F:ATP binding"/>
    <property type="evidence" value="ECO:0007669"/>
    <property type="project" value="InterPro"/>
</dbReference>
<feature type="domain" description="Alanyl-transfer RNA synthetases family profile" evidence="6">
    <location>
        <begin position="1"/>
        <end position="229"/>
    </location>
</feature>
<dbReference type="SUPFAM" id="SSF50447">
    <property type="entry name" value="Translation proteins"/>
    <property type="match status" value="1"/>
</dbReference>
<dbReference type="SMART" id="SM00863">
    <property type="entry name" value="tRNA_SAD"/>
    <property type="match status" value="1"/>
</dbReference>
<protein>
    <submittedName>
        <fullName evidence="7">Alanyl-tRNA synthetase domain-containing protein 1-B</fullName>
    </submittedName>
</protein>
<dbReference type="GO" id="GO:0004813">
    <property type="term" value="F:alanine-tRNA ligase activity"/>
    <property type="evidence" value="ECO:0007669"/>
    <property type="project" value="InterPro"/>
</dbReference>
<evidence type="ECO:0000256" key="2">
    <source>
        <dbReference type="ARBA" id="ARBA00004496"/>
    </source>
</evidence>
<evidence type="ECO:0000256" key="1">
    <source>
        <dbReference type="ARBA" id="ARBA00001947"/>
    </source>
</evidence>
<dbReference type="EMBL" id="BT076805">
    <property type="protein sequence ID" value="ACO11229.1"/>
    <property type="molecule type" value="mRNA"/>
</dbReference>
<proteinExistence type="evidence at transcript level"/>
<dbReference type="PROSITE" id="PS50860">
    <property type="entry name" value="AA_TRNA_LIGASE_II_ALA"/>
    <property type="match status" value="1"/>
</dbReference>
<comment type="cofactor">
    <cofactor evidence="1">
        <name>Zn(2+)</name>
        <dbReference type="ChEBI" id="CHEBI:29105"/>
    </cofactor>
</comment>
<dbReference type="InterPro" id="IPR009000">
    <property type="entry name" value="Transl_B-barrel_sf"/>
</dbReference>
<dbReference type="InterPro" id="IPR018163">
    <property type="entry name" value="Thr/Ala-tRNA-synth_IIc_edit"/>
</dbReference>
<gene>
    <name evidence="7" type="primary">AASDB</name>
</gene>
<keyword evidence="4" id="KW-0479">Metal-binding</keyword>
<keyword evidence="7" id="KW-0030">Aminoacyl-tRNA synthetase</keyword>
<reference evidence="7" key="1">
    <citation type="submission" date="2009-03" db="EMBL/GenBank/DDBJ databases">
        <title>Caligus rogercresseyi ESTs and full-length cDNAs.</title>
        <authorList>
            <person name="Yasuike M."/>
            <person name="von Schalburg K."/>
            <person name="Cooper G."/>
            <person name="Leong J."/>
            <person name="Jones S.R.M."/>
            <person name="Koop B.F."/>
        </authorList>
    </citation>
    <scope>NUCLEOTIDE SEQUENCE</scope>
    <source>
        <tissue evidence="7">Whole tissue</tissue>
    </source>
</reference>
<dbReference type="PANTHER" id="PTHR43462:SF1">
    <property type="entry name" value="ALANYL-TRNA EDITING PROTEIN AARSD1"/>
    <property type="match status" value="1"/>
</dbReference>
<dbReference type="InterPro" id="IPR012947">
    <property type="entry name" value="tRNA_SAD"/>
</dbReference>
<name>C1BQC6_CALRO</name>
<evidence type="ECO:0000256" key="5">
    <source>
        <dbReference type="ARBA" id="ARBA00022833"/>
    </source>
</evidence>
<comment type="subcellular location">
    <subcellularLocation>
        <location evidence="2">Cytoplasm</location>
    </subcellularLocation>
</comment>
<evidence type="ECO:0000259" key="6">
    <source>
        <dbReference type="PROSITE" id="PS50860"/>
    </source>
</evidence>
<dbReference type="GO" id="GO:0005737">
    <property type="term" value="C:cytoplasm"/>
    <property type="evidence" value="ECO:0007669"/>
    <property type="project" value="UniProtKB-SubCell"/>
</dbReference>
<accession>C1BQC6</accession>
<dbReference type="SUPFAM" id="SSF55186">
    <property type="entry name" value="ThrRS/AlaRS common domain"/>
    <property type="match status" value="1"/>
</dbReference>
<dbReference type="GO" id="GO:0002196">
    <property type="term" value="F:Ser-tRNA(Ala) deacylase activity"/>
    <property type="evidence" value="ECO:0007669"/>
    <property type="project" value="TreeGrafter"/>
</dbReference>
<dbReference type="GO" id="GO:0046872">
    <property type="term" value="F:metal ion binding"/>
    <property type="evidence" value="ECO:0007669"/>
    <property type="project" value="UniProtKB-KW"/>
</dbReference>
<evidence type="ECO:0000313" key="7">
    <source>
        <dbReference type="EMBL" id="ACO11229.1"/>
    </source>
</evidence>